<keyword evidence="3" id="KW-1133">Transmembrane helix</keyword>
<evidence type="ECO:0000259" key="5">
    <source>
        <dbReference type="Pfam" id="PF01490"/>
    </source>
</evidence>
<dbReference type="InterPro" id="IPR013057">
    <property type="entry name" value="AA_transpt_TM"/>
</dbReference>
<reference evidence="6" key="1">
    <citation type="journal article" date="2021" name="Mol. Ecol. Resour.">
        <title>Apolygus lucorum genome provides insights into omnivorousness and mesophyll feeding.</title>
        <authorList>
            <person name="Liu Y."/>
            <person name="Liu H."/>
            <person name="Wang H."/>
            <person name="Huang T."/>
            <person name="Liu B."/>
            <person name="Yang B."/>
            <person name="Yin L."/>
            <person name="Li B."/>
            <person name="Zhang Y."/>
            <person name="Zhang S."/>
            <person name="Jiang F."/>
            <person name="Zhang X."/>
            <person name="Ren Y."/>
            <person name="Wang B."/>
            <person name="Wang S."/>
            <person name="Lu Y."/>
            <person name="Wu K."/>
            <person name="Fan W."/>
            <person name="Wang G."/>
        </authorList>
    </citation>
    <scope>NUCLEOTIDE SEQUENCE</scope>
    <source>
        <strain evidence="6">12Hb</strain>
    </source>
</reference>
<dbReference type="GO" id="GO:0015179">
    <property type="term" value="F:L-amino acid transmembrane transporter activity"/>
    <property type="evidence" value="ECO:0007669"/>
    <property type="project" value="TreeGrafter"/>
</dbReference>
<name>A0A6A4JZJ8_APOLU</name>
<dbReference type="AlphaFoldDB" id="A0A6A4JZJ8"/>
<dbReference type="EMBL" id="WIXP02000009">
    <property type="protein sequence ID" value="KAF6205352.1"/>
    <property type="molecule type" value="Genomic_DNA"/>
</dbReference>
<organism evidence="6 7">
    <name type="scientific">Apolygus lucorum</name>
    <name type="common">Small green plant bug</name>
    <name type="synonym">Lygocoris lucorum</name>
    <dbReference type="NCBI Taxonomy" id="248454"/>
    <lineage>
        <taxon>Eukaryota</taxon>
        <taxon>Metazoa</taxon>
        <taxon>Ecdysozoa</taxon>
        <taxon>Arthropoda</taxon>
        <taxon>Hexapoda</taxon>
        <taxon>Insecta</taxon>
        <taxon>Pterygota</taxon>
        <taxon>Neoptera</taxon>
        <taxon>Paraneoptera</taxon>
        <taxon>Hemiptera</taxon>
        <taxon>Heteroptera</taxon>
        <taxon>Panheteroptera</taxon>
        <taxon>Cimicomorpha</taxon>
        <taxon>Miridae</taxon>
        <taxon>Mirini</taxon>
        <taxon>Apolygus</taxon>
    </lineage>
</organism>
<keyword evidence="4" id="KW-0472">Membrane</keyword>
<evidence type="ECO:0000256" key="4">
    <source>
        <dbReference type="ARBA" id="ARBA00023136"/>
    </source>
</evidence>
<feature type="domain" description="Amino acid transporter transmembrane" evidence="5">
    <location>
        <begin position="66"/>
        <end position="472"/>
    </location>
</feature>
<gene>
    <name evidence="6" type="ORF">GE061_019523</name>
</gene>
<dbReference type="Proteomes" id="UP000466442">
    <property type="component" value="Linkage Group LG9"/>
</dbReference>
<protein>
    <recommendedName>
        <fullName evidence="5">Amino acid transporter transmembrane domain-containing protein</fullName>
    </recommendedName>
</protein>
<dbReference type="GO" id="GO:0005774">
    <property type="term" value="C:vacuolar membrane"/>
    <property type="evidence" value="ECO:0007669"/>
    <property type="project" value="TreeGrafter"/>
</dbReference>
<evidence type="ECO:0000256" key="1">
    <source>
        <dbReference type="ARBA" id="ARBA00004141"/>
    </source>
</evidence>
<evidence type="ECO:0000313" key="6">
    <source>
        <dbReference type="EMBL" id="KAF6205352.1"/>
    </source>
</evidence>
<dbReference type="Pfam" id="PF01490">
    <property type="entry name" value="Aa_trans"/>
    <property type="match status" value="1"/>
</dbReference>
<evidence type="ECO:0000256" key="2">
    <source>
        <dbReference type="ARBA" id="ARBA00022692"/>
    </source>
</evidence>
<proteinExistence type="predicted"/>
<dbReference type="PANTHER" id="PTHR22950">
    <property type="entry name" value="AMINO ACID TRANSPORTER"/>
    <property type="match status" value="1"/>
</dbReference>
<accession>A0A6A4JZJ8</accession>
<sequence>METQDGGQKSGSIQAKQNLASRSQEKRPSDDSNPIILKHKKYMASNVSVKTLDLYDPYDYRDDGHLSNFQAWAHLVKCSFGTGVLTMPKGFQHSGLILGFVLGGLIGGICLYCMLILIKSCVHMAARQRVPYMPFNESMKYTFEHGYPLCKPMSKIIIGFTDTLLVGYHFGICACYVNYMAQTTLRVFGKEGCIEGYNWPTVLAVVAWLPLICAINCVRNLKLLAPVSYVGNVLTLASMGIILYYIFKPEPDHGFMSDSWHYVGEIKTVPLYIGIILFAVEAFGVIIAVERDMKTPRKFVGLFGVFDKAMFIVLGWYIFLGASGYLRYGAEVQSTISLTIPPDHWSSTTMYVMLALSLLCSYPLHCYVCIDIIWNNRILPKLNQRKTLLEFIFRIALVVVSCIVAVCFPQLDLLVSLIGAVCLSFLGIMMPGVMEYNVAWSKSGMQWNLTMVKDIGIAAFGFCAFFIGTYGCLFSFFDSNPEDHGQSNSTKPEC</sequence>
<dbReference type="PANTHER" id="PTHR22950:SF340">
    <property type="entry name" value="AMINO ACID TRANSPORTER TRANSMEMBRANE DOMAIN-CONTAINING PROTEIN-RELATED"/>
    <property type="match status" value="1"/>
</dbReference>
<comment type="caution">
    <text evidence="6">The sequence shown here is derived from an EMBL/GenBank/DDBJ whole genome shotgun (WGS) entry which is preliminary data.</text>
</comment>
<evidence type="ECO:0000313" key="7">
    <source>
        <dbReference type="Proteomes" id="UP000466442"/>
    </source>
</evidence>
<keyword evidence="2" id="KW-0812">Transmembrane</keyword>
<keyword evidence="7" id="KW-1185">Reference proteome</keyword>
<comment type="subcellular location">
    <subcellularLocation>
        <location evidence="1">Membrane</location>
        <topology evidence="1">Multi-pass membrane protein</topology>
    </subcellularLocation>
</comment>
<evidence type="ECO:0000256" key="3">
    <source>
        <dbReference type="ARBA" id="ARBA00022989"/>
    </source>
</evidence>
<dbReference type="OrthoDB" id="1684102at2759"/>